<name>A0ABU1CEY1_9GAMM</name>
<dbReference type="PANTHER" id="PTHR38768">
    <property type="entry name" value="UPF0502 PROTEIN YCEH"/>
    <property type="match status" value="1"/>
</dbReference>
<keyword evidence="4" id="KW-1185">Reference proteome</keyword>
<dbReference type="InterPro" id="IPR036390">
    <property type="entry name" value="WH_DNA-bd_sf"/>
</dbReference>
<organism evidence="3 4">
    <name type="scientific">Lysobacter arvi</name>
    <dbReference type="NCBI Taxonomy" id="3038776"/>
    <lineage>
        <taxon>Bacteria</taxon>
        <taxon>Pseudomonadati</taxon>
        <taxon>Pseudomonadota</taxon>
        <taxon>Gammaproteobacteria</taxon>
        <taxon>Lysobacterales</taxon>
        <taxon>Lysobacteraceae</taxon>
        <taxon>Lysobacter</taxon>
    </lineage>
</organism>
<protein>
    <submittedName>
        <fullName evidence="3">YceH family protein</fullName>
    </submittedName>
</protein>
<dbReference type="HAMAP" id="MF_01584">
    <property type="entry name" value="UPF0502"/>
    <property type="match status" value="1"/>
</dbReference>
<accession>A0ABU1CEY1</accession>
<dbReference type="RefSeq" id="WP_309262660.1">
    <property type="nucleotide sequence ID" value="NZ_JARUHG010000003.1"/>
</dbReference>
<reference evidence="3 4" key="1">
    <citation type="submission" date="2023-04" db="EMBL/GenBank/DDBJ databases">
        <title>Lysobacter sp. strain UC isolated from soil sample.</title>
        <authorList>
            <person name="Choksket S."/>
            <person name="Harshvardhan F."/>
            <person name="Rana R."/>
            <person name="Patil P.B."/>
            <person name="Korpole S."/>
        </authorList>
    </citation>
    <scope>NUCLEOTIDE SEQUENCE [LARGE SCALE GENOMIC DNA]</scope>
    <source>
        <strain evidence="3 4">UC</strain>
    </source>
</reference>
<proteinExistence type="inferred from homology"/>
<dbReference type="InterPro" id="IPR036388">
    <property type="entry name" value="WH-like_DNA-bd_sf"/>
</dbReference>
<comment type="similarity">
    <text evidence="1">Belongs to the UPF0502 family.</text>
</comment>
<dbReference type="InterPro" id="IPR007432">
    <property type="entry name" value="DUF480"/>
</dbReference>
<dbReference type="PANTHER" id="PTHR38768:SF1">
    <property type="entry name" value="UPF0502 PROTEIN YCEH"/>
    <property type="match status" value="1"/>
</dbReference>
<evidence type="ECO:0000313" key="3">
    <source>
        <dbReference type="EMBL" id="MDR0183508.1"/>
    </source>
</evidence>
<comment type="caution">
    <text evidence="3">The sequence shown here is derived from an EMBL/GenBank/DDBJ whole genome shotgun (WGS) entry which is preliminary data.</text>
</comment>
<dbReference type="EMBL" id="JARUHG010000003">
    <property type="protein sequence ID" value="MDR0183508.1"/>
    <property type="molecule type" value="Genomic_DNA"/>
</dbReference>
<evidence type="ECO:0000256" key="2">
    <source>
        <dbReference type="SAM" id="Coils"/>
    </source>
</evidence>
<keyword evidence="2" id="KW-0175">Coiled coil</keyword>
<sequence>MSEDTAPLLSPTDARILASLFEKEATTPDAYPLTLNAIVLACNQKTAREPVMDLEPGEVGNALRRLETRGWVKSQHTARAERYAHRLEAVLSLTRPQTALLALLMLRGPQTAHELLSRTDRLARFEGIEDVQHALERLSRRTPALVVALARQPGQRGERFAHLLCGEPDPGLLTAAASGSGASSSPLSERVAELEQRVAELEARLVALEAGRDAG</sequence>
<dbReference type="Proteomes" id="UP001233535">
    <property type="component" value="Unassembled WGS sequence"/>
</dbReference>
<evidence type="ECO:0000256" key="1">
    <source>
        <dbReference type="HAMAP-Rule" id="MF_01584"/>
    </source>
</evidence>
<evidence type="ECO:0000313" key="4">
    <source>
        <dbReference type="Proteomes" id="UP001233535"/>
    </source>
</evidence>
<gene>
    <name evidence="3" type="ORF">P8609_11095</name>
</gene>
<dbReference type="Gene3D" id="1.10.10.10">
    <property type="entry name" value="Winged helix-like DNA-binding domain superfamily/Winged helix DNA-binding domain"/>
    <property type="match status" value="2"/>
</dbReference>
<feature type="coiled-coil region" evidence="2">
    <location>
        <begin position="184"/>
        <end position="211"/>
    </location>
</feature>
<dbReference type="Pfam" id="PF04337">
    <property type="entry name" value="DUF480"/>
    <property type="match status" value="1"/>
</dbReference>
<dbReference type="SUPFAM" id="SSF46785">
    <property type="entry name" value="Winged helix' DNA-binding domain"/>
    <property type="match status" value="2"/>
</dbReference>